<keyword evidence="3" id="KW-1185">Reference proteome</keyword>
<feature type="chain" id="PRO_5042848577" evidence="1">
    <location>
        <begin position="24"/>
        <end position="100"/>
    </location>
</feature>
<comment type="caution">
    <text evidence="2">The sequence shown here is derived from an EMBL/GenBank/DDBJ whole genome shotgun (WGS) entry which is preliminary data.</text>
</comment>
<feature type="signal peptide" evidence="1">
    <location>
        <begin position="1"/>
        <end position="23"/>
    </location>
</feature>
<dbReference type="AlphaFoldDB" id="A0AAN9J1V1"/>
<organism evidence="2 3">
    <name type="scientific">Crotalaria pallida</name>
    <name type="common">Smooth rattlebox</name>
    <name type="synonym">Crotalaria striata</name>
    <dbReference type="NCBI Taxonomy" id="3830"/>
    <lineage>
        <taxon>Eukaryota</taxon>
        <taxon>Viridiplantae</taxon>
        <taxon>Streptophyta</taxon>
        <taxon>Embryophyta</taxon>
        <taxon>Tracheophyta</taxon>
        <taxon>Spermatophyta</taxon>
        <taxon>Magnoliopsida</taxon>
        <taxon>eudicotyledons</taxon>
        <taxon>Gunneridae</taxon>
        <taxon>Pentapetalae</taxon>
        <taxon>rosids</taxon>
        <taxon>fabids</taxon>
        <taxon>Fabales</taxon>
        <taxon>Fabaceae</taxon>
        <taxon>Papilionoideae</taxon>
        <taxon>50 kb inversion clade</taxon>
        <taxon>genistoids sensu lato</taxon>
        <taxon>core genistoids</taxon>
        <taxon>Crotalarieae</taxon>
        <taxon>Crotalaria</taxon>
    </lineage>
</organism>
<dbReference type="Proteomes" id="UP001372338">
    <property type="component" value="Unassembled WGS sequence"/>
</dbReference>
<proteinExistence type="predicted"/>
<gene>
    <name evidence="2" type="ORF">RIF29_05274</name>
</gene>
<dbReference type="PANTHER" id="PTHR33474:SF28">
    <property type="entry name" value="OS01G0815400 PROTEIN"/>
    <property type="match status" value="1"/>
</dbReference>
<name>A0AAN9J1V1_CROPI</name>
<dbReference type="EMBL" id="JAYWIO010000001">
    <property type="protein sequence ID" value="KAK7290682.1"/>
    <property type="molecule type" value="Genomic_DNA"/>
</dbReference>
<sequence>MPRKFLRLLLLLIFLGFSSYVLSASAIPATRTYNLNGIDASALPSLPKLDHVLKLENGEERLIDNDMDEEFIQRRIIYEIQDYGGTGANTDHDPKSPGGV</sequence>
<evidence type="ECO:0000313" key="3">
    <source>
        <dbReference type="Proteomes" id="UP001372338"/>
    </source>
</evidence>
<accession>A0AAN9J1V1</accession>
<evidence type="ECO:0000256" key="1">
    <source>
        <dbReference type="SAM" id="SignalP"/>
    </source>
</evidence>
<reference evidence="2 3" key="1">
    <citation type="submission" date="2024-01" db="EMBL/GenBank/DDBJ databases">
        <title>The genomes of 5 underutilized Papilionoideae crops provide insights into root nodulation and disease resistanc.</title>
        <authorList>
            <person name="Yuan L."/>
        </authorList>
    </citation>
    <scope>NUCLEOTIDE SEQUENCE [LARGE SCALE GENOMIC DNA]</scope>
    <source>
        <strain evidence="2">ZHUSHIDOU_FW_LH</strain>
        <tissue evidence="2">Leaf</tissue>
    </source>
</reference>
<evidence type="ECO:0000313" key="2">
    <source>
        <dbReference type="EMBL" id="KAK7290682.1"/>
    </source>
</evidence>
<dbReference type="PANTHER" id="PTHR33474">
    <property type="entry name" value="TRANSMEMBRANE PROTEIN"/>
    <property type="match status" value="1"/>
</dbReference>
<keyword evidence="1" id="KW-0732">Signal</keyword>
<protein>
    <submittedName>
        <fullName evidence="2">Uncharacterized protein</fullName>
    </submittedName>
</protein>